<keyword evidence="9" id="KW-1185">Reference proteome</keyword>
<feature type="binding site" evidence="5">
    <location>
        <begin position="128"/>
        <end position="129"/>
    </location>
    <ligand>
        <name>substrate</name>
    </ligand>
</feature>
<dbReference type="SUPFAM" id="SSF53254">
    <property type="entry name" value="Phosphoglycerate mutase-like"/>
    <property type="match status" value="1"/>
</dbReference>
<dbReference type="GO" id="GO:0004619">
    <property type="term" value="F:phosphoglycerate mutase activity"/>
    <property type="evidence" value="ECO:0007669"/>
    <property type="project" value="UniProtKB-EC"/>
</dbReference>
<dbReference type="InterPro" id="IPR005952">
    <property type="entry name" value="Phosphogly_mut1"/>
</dbReference>
<protein>
    <recommendedName>
        <fullName evidence="7">2,3-bisphosphoglycerate-dependent phosphoglycerate mutase</fullName>
        <ecNumber evidence="7">5.4.2.11</ecNumber>
    </recommendedName>
</protein>
<dbReference type="AlphaFoldDB" id="A0A2V3DPN2"/>
<comment type="caution">
    <text evidence="8">The sequence shown here is derived from an EMBL/GenBank/DDBJ whole genome shotgun (WGS) entry which is preliminary data.</text>
</comment>
<dbReference type="SMART" id="SM00855">
    <property type="entry name" value="PGAM"/>
    <property type="match status" value="1"/>
</dbReference>
<feature type="active site" description="Proton donor/acceptor" evidence="4">
    <location>
        <position position="101"/>
    </location>
</feature>
<feature type="binding site" evidence="5">
    <location>
        <begin position="22"/>
        <end position="29"/>
    </location>
    <ligand>
        <name>substrate</name>
    </ligand>
</feature>
<feature type="binding site" evidence="5">
    <location>
        <begin position="101"/>
        <end position="104"/>
    </location>
    <ligand>
        <name>substrate</name>
    </ligand>
</feature>
<evidence type="ECO:0000256" key="6">
    <source>
        <dbReference type="PIRSR" id="PIRSR613078-3"/>
    </source>
</evidence>
<sequence>MVPTLDKGRWAMPNVGTLVILRHGESTLNAQGRFTGLLDPVLTPRGREEVRHAGETLTDLGFIPQIIFSSTMCRAVESANLVNALLTAGTVPVLRAWELNERNYGSLTGRSRTELLREFGPEVLHQWRRSMHQAPPPMTGWQLESIRASPALATMPASAILKTESLDAVVTRVRGLWSKILRPALVSGSNVLVIGHGNSLRALCMLIDSLSEDEVERLNLPTGQPLHYSFQPGCVPCPRGGIYLNPGAAAHAVSVLAMDGGT</sequence>
<dbReference type="Pfam" id="PF00300">
    <property type="entry name" value="His_Phos_1"/>
    <property type="match status" value="1"/>
</dbReference>
<feature type="binding site" evidence="5">
    <location>
        <position position="74"/>
    </location>
    <ligand>
        <name>substrate</name>
    </ligand>
</feature>
<accession>A0A2V3DPN2</accession>
<evidence type="ECO:0000256" key="5">
    <source>
        <dbReference type="PIRSR" id="PIRSR613078-2"/>
    </source>
</evidence>
<feature type="binding site" evidence="5">
    <location>
        <begin position="197"/>
        <end position="198"/>
    </location>
    <ligand>
        <name>substrate</name>
    </ligand>
</feature>
<proteinExistence type="inferred from homology"/>
<feature type="binding site" evidence="5">
    <location>
        <begin position="35"/>
        <end position="36"/>
    </location>
    <ligand>
        <name>substrate</name>
    </ligand>
</feature>
<comment type="pathway">
    <text evidence="7">Carbohydrate degradation; glycolysis; pyruvate from D-glyceraldehyde 3-phosphate: step 3/5.</text>
</comment>
<evidence type="ECO:0000256" key="7">
    <source>
        <dbReference type="RuleBase" id="RU004512"/>
    </source>
</evidence>
<dbReference type="CDD" id="cd07067">
    <property type="entry name" value="HP_PGM_like"/>
    <property type="match status" value="1"/>
</dbReference>
<name>A0A2V3DPN2_9MICC</name>
<organism evidence="8 9">
    <name type="scientific">Arthrobacter psychrochitiniphilus</name>
    <dbReference type="NCBI Taxonomy" id="291045"/>
    <lineage>
        <taxon>Bacteria</taxon>
        <taxon>Bacillati</taxon>
        <taxon>Actinomycetota</taxon>
        <taxon>Actinomycetes</taxon>
        <taxon>Micrococcales</taxon>
        <taxon>Micrococcaceae</taxon>
        <taxon>Arthrobacter</taxon>
    </lineage>
</organism>
<comment type="catalytic activity">
    <reaction evidence="7">
        <text>(2R)-2-phosphoglycerate = (2R)-3-phosphoglycerate</text>
        <dbReference type="Rhea" id="RHEA:15901"/>
        <dbReference type="ChEBI" id="CHEBI:58272"/>
        <dbReference type="ChEBI" id="CHEBI:58289"/>
        <dbReference type="EC" id="5.4.2.11"/>
    </reaction>
</comment>
<keyword evidence="3" id="KW-0413">Isomerase</keyword>
<evidence type="ECO:0000313" key="8">
    <source>
        <dbReference type="EMBL" id="PXA64641.1"/>
    </source>
</evidence>
<dbReference type="OrthoDB" id="9781415at2"/>
<feature type="site" description="Transition state stabilizer" evidence="6">
    <location>
        <position position="196"/>
    </location>
</feature>
<dbReference type="InterPro" id="IPR001345">
    <property type="entry name" value="PG/BPGM_mutase_AS"/>
</dbReference>
<comment type="similarity">
    <text evidence="1">Belongs to the phosphoglycerate mutase family. BPG-dependent PGAM subfamily.</text>
</comment>
<dbReference type="GO" id="GO:0006096">
    <property type="term" value="P:glycolytic process"/>
    <property type="evidence" value="ECO:0007669"/>
    <property type="project" value="UniProtKB-UniPathway"/>
</dbReference>
<reference evidence="8 9" key="1">
    <citation type="submission" date="2018-05" db="EMBL/GenBank/DDBJ databases">
        <title>Genetic diversity of glacier-inhabiting Cryobacterium bacteria in China and description of Cryobacterium mengkeensis sp. nov. and Arthrobacter glacialis sp. nov.</title>
        <authorList>
            <person name="Liu Q."/>
            <person name="Xin Y.-H."/>
        </authorList>
    </citation>
    <scope>NUCLEOTIDE SEQUENCE [LARGE SCALE GENOMIC DNA]</scope>
    <source>
        <strain evidence="8 9">GP3</strain>
    </source>
</reference>
<evidence type="ECO:0000256" key="1">
    <source>
        <dbReference type="ARBA" id="ARBA00006717"/>
    </source>
</evidence>
<feature type="active site" description="Tele-phosphohistidine intermediate" evidence="4">
    <location>
        <position position="23"/>
    </location>
</feature>
<dbReference type="Proteomes" id="UP000246303">
    <property type="component" value="Unassembled WGS sequence"/>
</dbReference>
<dbReference type="PANTHER" id="PTHR11931">
    <property type="entry name" value="PHOSPHOGLYCERATE MUTASE"/>
    <property type="match status" value="1"/>
</dbReference>
<dbReference type="UniPathway" id="UPA00109">
    <property type="reaction ID" value="UER00186"/>
</dbReference>
<keyword evidence="2" id="KW-0324">Glycolysis</keyword>
<dbReference type="EC" id="5.4.2.11" evidence="7"/>
<dbReference type="PROSITE" id="PS00175">
    <property type="entry name" value="PG_MUTASE"/>
    <property type="match status" value="1"/>
</dbReference>
<comment type="function">
    <text evidence="7">Catalyzes the interconversion of 2-phosphoglycerate and 3-phosphoglycerate.</text>
</comment>
<dbReference type="NCBIfam" id="TIGR01258">
    <property type="entry name" value="pgm_1"/>
    <property type="match status" value="1"/>
</dbReference>
<evidence type="ECO:0000256" key="2">
    <source>
        <dbReference type="ARBA" id="ARBA00023152"/>
    </source>
</evidence>
<evidence type="ECO:0000256" key="4">
    <source>
        <dbReference type="PIRSR" id="PIRSR613078-1"/>
    </source>
</evidence>
<evidence type="ECO:0000313" key="9">
    <source>
        <dbReference type="Proteomes" id="UP000246303"/>
    </source>
</evidence>
<gene>
    <name evidence="8" type="ORF">CVS29_13865</name>
</gene>
<dbReference type="Gene3D" id="3.40.50.1240">
    <property type="entry name" value="Phosphoglycerate mutase-like"/>
    <property type="match status" value="1"/>
</dbReference>
<dbReference type="InterPro" id="IPR013078">
    <property type="entry name" value="His_Pase_superF_clade-1"/>
</dbReference>
<dbReference type="InterPro" id="IPR029033">
    <property type="entry name" value="His_PPase_superfam"/>
</dbReference>
<evidence type="ECO:0000256" key="3">
    <source>
        <dbReference type="ARBA" id="ARBA00023235"/>
    </source>
</evidence>
<dbReference type="EMBL" id="QHLZ01000009">
    <property type="protein sequence ID" value="PXA64641.1"/>
    <property type="molecule type" value="Genomic_DNA"/>
</dbReference>